<sequence>MKPPKKSTKNTKLTKSKLRIIGGDWRSRTLPIPDIEGLRPTPDRVRETLFNWLSVWIPGAHCGDFFCGSGALGLEALSRGASSCLFADTSRIVTQQMTANLATLGATNANVIQQSAVDLLKTPPVRPLDIIFLDPPFRQGWLAKLMPLLNDNWLANRAWVYIEMEKESPLPELPTFWSLKKEKMAGQLCYRLFEVNKPV</sequence>
<protein>
    <recommendedName>
        <fullName evidence="3">Ribosomal RNA small subunit methyltransferase D</fullName>
        <ecNumber evidence="3">2.1.1.171</ecNumber>
    </recommendedName>
</protein>
<comment type="catalytic activity">
    <reaction evidence="3">
        <text>guanosine(966) in 16S rRNA + S-adenosyl-L-methionine = N(2)-methylguanosine(966) in 16S rRNA + S-adenosyl-L-homocysteine + H(+)</text>
        <dbReference type="Rhea" id="RHEA:23548"/>
        <dbReference type="Rhea" id="RHEA-COMP:10211"/>
        <dbReference type="Rhea" id="RHEA-COMP:10212"/>
        <dbReference type="ChEBI" id="CHEBI:15378"/>
        <dbReference type="ChEBI" id="CHEBI:57856"/>
        <dbReference type="ChEBI" id="CHEBI:59789"/>
        <dbReference type="ChEBI" id="CHEBI:74269"/>
        <dbReference type="ChEBI" id="CHEBI:74481"/>
        <dbReference type="EC" id="2.1.1.171"/>
    </reaction>
</comment>
<evidence type="ECO:0000313" key="5">
    <source>
        <dbReference type="Proteomes" id="UP001149719"/>
    </source>
</evidence>
<comment type="similarity">
    <text evidence="3">Belongs to the methyltransferase superfamily. RsmD family.</text>
</comment>
<comment type="caution">
    <text evidence="4">The sequence shown here is derived from an EMBL/GenBank/DDBJ whole genome shotgun (WGS) entry which is preliminary data.</text>
</comment>
<dbReference type="PIRSF" id="PIRSF004553">
    <property type="entry name" value="CHP00095"/>
    <property type="match status" value="1"/>
</dbReference>
<dbReference type="PANTHER" id="PTHR43542:SF1">
    <property type="entry name" value="METHYLTRANSFERASE"/>
    <property type="match status" value="1"/>
</dbReference>
<keyword evidence="3" id="KW-0949">S-adenosyl-L-methionine</keyword>
<evidence type="ECO:0000313" key="4">
    <source>
        <dbReference type="EMBL" id="MCZ2722043.1"/>
    </source>
</evidence>
<organism evidence="4 5">
    <name type="scientific">Marinomonas phaeophyticola</name>
    <dbReference type="NCBI Taxonomy" id="3004091"/>
    <lineage>
        <taxon>Bacteria</taxon>
        <taxon>Pseudomonadati</taxon>
        <taxon>Pseudomonadota</taxon>
        <taxon>Gammaproteobacteria</taxon>
        <taxon>Oceanospirillales</taxon>
        <taxon>Oceanospirillaceae</taxon>
        <taxon>Marinomonas</taxon>
    </lineage>
</organism>
<dbReference type="NCBIfam" id="TIGR00095">
    <property type="entry name" value="16S rRNA (guanine(966)-N(2))-methyltransferase RsmD"/>
    <property type="match status" value="1"/>
</dbReference>
<comment type="function">
    <text evidence="3">Specifically methylates the guanine in position 966 of 16S rRNA in the assembled 30S particle.</text>
</comment>
<keyword evidence="3" id="KW-0698">rRNA processing</keyword>
<dbReference type="EMBL" id="JAPUBN010000015">
    <property type="protein sequence ID" value="MCZ2722043.1"/>
    <property type="molecule type" value="Genomic_DNA"/>
</dbReference>
<accession>A0ABT4JW70</accession>
<dbReference type="Gene3D" id="3.40.50.150">
    <property type="entry name" value="Vaccinia Virus protein VP39"/>
    <property type="match status" value="1"/>
</dbReference>
<dbReference type="GO" id="GO:0052913">
    <property type="term" value="F:16S rRNA (guanine(966)-N(2))-methyltransferase activity"/>
    <property type="evidence" value="ECO:0007669"/>
    <property type="project" value="UniProtKB-EC"/>
</dbReference>
<dbReference type="PANTHER" id="PTHR43542">
    <property type="entry name" value="METHYLTRANSFERASE"/>
    <property type="match status" value="1"/>
</dbReference>
<dbReference type="SUPFAM" id="SSF53335">
    <property type="entry name" value="S-adenosyl-L-methionine-dependent methyltransferases"/>
    <property type="match status" value="1"/>
</dbReference>
<evidence type="ECO:0000256" key="1">
    <source>
        <dbReference type="ARBA" id="ARBA00022603"/>
    </source>
</evidence>
<dbReference type="InterPro" id="IPR029063">
    <property type="entry name" value="SAM-dependent_MTases_sf"/>
</dbReference>
<keyword evidence="5" id="KW-1185">Reference proteome</keyword>
<dbReference type="Pfam" id="PF03602">
    <property type="entry name" value="Cons_hypoth95"/>
    <property type="match status" value="1"/>
</dbReference>
<keyword evidence="1 3" id="KW-0489">Methyltransferase</keyword>
<dbReference type="EC" id="2.1.1.171" evidence="3"/>
<reference evidence="4" key="1">
    <citation type="submission" date="2022-12" db="EMBL/GenBank/DDBJ databases">
        <title>Marinomonas 15G1-11 sp. nov, isolated from marine algae.</title>
        <authorList>
            <person name="Butt M."/>
            <person name="Choi D.G."/>
            <person name="Kim J.M."/>
            <person name="Lee J.K."/>
            <person name="Baek J.H."/>
            <person name="Jeon C.O."/>
        </authorList>
    </citation>
    <scope>NUCLEOTIDE SEQUENCE</scope>
    <source>
        <strain evidence="4">15G1-11</strain>
    </source>
</reference>
<name>A0ABT4JW70_9GAMM</name>
<evidence type="ECO:0000256" key="3">
    <source>
        <dbReference type="PIRNR" id="PIRNR004553"/>
    </source>
</evidence>
<proteinExistence type="inferred from homology"/>
<gene>
    <name evidence="4" type="primary">rsmD</name>
    <name evidence="4" type="ORF">O1D97_10350</name>
</gene>
<dbReference type="RefSeq" id="WP_269125338.1">
    <property type="nucleotide sequence ID" value="NZ_JAPUBN010000015.1"/>
</dbReference>
<evidence type="ECO:0000256" key="2">
    <source>
        <dbReference type="ARBA" id="ARBA00022679"/>
    </source>
</evidence>
<dbReference type="InterPro" id="IPR004398">
    <property type="entry name" value="RNA_MeTrfase_RsmD"/>
</dbReference>
<dbReference type="CDD" id="cd02440">
    <property type="entry name" value="AdoMet_MTases"/>
    <property type="match status" value="1"/>
</dbReference>
<dbReference type="Proteomes" id="UP001149719">
    <property type="component" value="Unassembled WGS sequence"/>
</dbReference>
<keyword evidence="2 3" id="KW-0808">Transferase</keyword>